<name>A0A653F2C3_9MYCO</name>
<dbReference type="InterPro" id="IPR009963">
    <property type="entry name" value="DUF1490"/>
</dbReference>
<dbReference type="EMBL" id="LR589178">
    <property type="protein sequence ID" value="VTP03924.1"/>
    <property type="molecule type" value="Genomic_DNA"/>
</dbReference>
<protein>
    <recommendedName>
        <fullName evidence="2">DUF1490 domain-containing protein</fullName>
    </recommendedName>
</protein>
<evidence type="ECO:0008006" key="2">
    <source>
        <dbReference type="Google" id="ProtNLM"/>
    </source>
</evidence>
<dbReference type="AlphaFoldDB" id="A0A653F2C3"/>
<reference evidence="1" key="1">
    <citation type="submission" date="2019-05" db="EMBL/GenBank/DDBJ databases">
        <authorList>
            <person name="Naeem R."/>
            <person name="Antony C."/>
            <person name="Guan Q."/>
        </authorList>
    </citation>
    <scope>NUCLEOTIDE SEQUENCE</scope>
    <source>
        <strain evidence="1">2</strain>
    </source>
</reference>
<proteinExistence type="predicted"/>
<sequence>MAWHGVLTKTAPTVVIGVVGVTAYKALGTVVAKVPLREATVTATAWGLRVVGMAERPVADVIAEVRERIGKNSTGGGGALRPRP</sequence>
<accession>A0A653F2C3</accession>
<organism evidence="1">
    <name type="scientific">Mycobacterium riyadhense</name>
    <dbReference type="NCBI Taxonomy" id="486698"/>
    <lineage>
        <taxon>Bacteria</taxon>
        <taxon>Bacillati</taxon>
        <taxon>Actinomycetota</taxon>
        <taxon>Actinomycetes</taxon>
        <taxon>Mycobacteriales</taxon>
        <taxon>Mycobacteriaceae</taxon>
        <taxon>Mycobacterium</taxon>
    </lineage>
</organism>
<evidence type="ECO:0000313" key="1">
    <source>
        <dbReference type="EMBL" id="VTP03924.1"/>
    </source>
</evidence>
<gene>
    <name evidence="1" type="ORF">BIN_B_05306</name>
</gene>
<dbReference type="Pfam" id="PF07371">
    <property type="entry name" value="DUF1490"/>
    <property type="match status" value="1"/>
</dbReference>